<proteinExistence type="predicted"/>
<dbReference type="SFLD" id="SFLDG01212">
    <property type="entry name" value="Phytoene_synthase_like"/>
    <property type="match status" value="1"/>
</dbReference>
<protein>
    <submittedName>
        <fullName evidence="1">Squalene/phytoene synthase</fullName>
    </submittedName>
</protein>
<dbReference type="KEGG" id="slac:SKTS_24310"/>
<reference evidence="2" key="1">
    <citation type="submission" date="2020-03" db="EMBL/GenBank/DDBJ databases">
        <title>Complete genome sequence of sulfur-oxidizing bacterium skT11.</title>
        <authorList>
            <person name="Kanda M."/>
            <person name="Kojima H."/>
            <person name="Fukui M."/>
        </authorList>
    </citation>
    <scope>NUCLEOTIDE SEQUENCE [LARGE SCALE GENOMIC DNA]</scope>
    <source>
        <strain evidence="2">skT11</strain>
    </source>
</reference>
<dbReference type="PANTHER" id="PTHR31480">
    <property type="entry name" value="BIFUNCTIONAL LYCOPENE CYCLASE/PHYTOENE SYNTHASE"/>
    <property type="match status" value="1"/>
</dbReference>
<gene>
    <name evidence="1" type="ORF">SKTS_24310</name>
</gene>
<dbReference type="SFLD" id="SFLDS00005">
    <property type="entry name" value="Isoprenoid_Synthase_Type_I"/>
    <property type="match status" value="1"/>
</dbReference>
<accession>A0A6F8VFK6</accession>
<name>A0A6F8VFK6_9PROT</name>
<dbReference type="GO" id="GO:0051996">
    <property type="term" value="F:squalene synthase [NAD(P)H] activity"/>
    <property type="evidence" value="ECO:0007669"/>
    <property type="project" value="InterPro"/>
</dbReference>
<dbReference type="InterPro" id="IPR008949">
    <property type="entry name" value="Isoprenoid_synthase_dom_sf"/>
</dbReference>
<dbReference type="Proteomes" id="UP000502260">
    <property type="component" value="Chromosome"/>
</dbReference>
<dbReference type="Gene3D" id="1.10.600.10">
    <property type="entry name" value="Farnesyl Diphosphate Synthase"/>
    <property type="match status" value="1"/>
</dbReference>
<sequence length="270" mass="31015">MTTKHYENFPVASILLPRRLRHPVGLIYTFARQADDFADEGDLEAAQRLSLLDGFRAELDRVKEGKTPETPLFQDLAPVIAQYRLPLDAFYDLLDAFSQDVVKSRYASFGEVMDYCRRSANPVGRLLLHLYGAAERRNLAYSDAICSSLQLINFLQDVSIDYRKDRIYFPQDEMEKYKITEAQIARGDTSGLWGMFMQFQIERARKMLQAGAPLGKILPGRIGLEMRMIIMGGESILRKLHKSRGDMFNQRPVLKAGDWAYMLYRSIRAK</sequence>
<organism evidence="1 2">
    <name type="scientific">Sulfurimicrobium lacus</name>
    <dbReference type="NCBI Taxonomy" id="2715678"/>
    <lineage>
        <taxon>Bacteria</taxon>
        <taxon>Pseudomonadati</taxon>
        <taxon>Pseudomonadota</taxon>
        <taxon>Betaproteobacteria</taxon>
        <taxon>Nitrosomonadales</taxon>
        <taxon>Sulfuricellaceae</taxon>
        <taxon>Sulfurimicrobium</taxon>
    </lineage>
</organism>
<dbReference type="Pfam" id="PF00494">
    <property type="entry name" value="SQS_PSY"/>
    <property type="match status" value="1"/>
</dbReference>
<dbReference type="EMBL" id="AP022853">
    <property type="protein sequence ID" value="BCB27545.1"/>
    <property type="molecule type" value="Genomic_DNA"/>
</dbReference>
<dbReference type="InterPro" id="IPR044843">
    <property type="entry name" value="Trans_IPPS_bact-type"/>
</dbReference>
<dbReference type="InterPro" id="IPR017827">
    <property type="entry name" value="HSQ_synthase_HpnC"/>
</dbReference>
<keyword evidence="2" id="KW-1185">Reference proteome</keyword>
<dbReference type="AlphaFoldDB" id="A0A6F8VFK6"/>
<dbReference type="GO" id="GO:0016114">
    <property type="term" value="P:terpenoid biosynthetic process"/>
    <property type="evidence" value="ECO:0007669"/>
    <property type="project" value="UniProtKB-ARBA"/>
</dbReference>
<dbReference type="SFLD" id="SFLDG01018">
    <property type="entry name" value="Squalene/Phytoene_Synthase_Lik"/>
    <property type="match status" value="1"/>
</dbReference>
<dbReference type="InterPro" id="IPR002060">
    <property type="entry name" value="Squ/phyt_synthse"/>
</dbReference>
<evidence type="ECO:0000313" key="1">
    <source>
        <dbReference type="EMBL" id="BCB27545.1"/>
    </source>
</evidence>
<dbReference type="CDD" id="cd00683">
    <property type="entry name" value="Trans_IPPS_HH"/>
    <property type="match status" value="1"/>
</dbReference>
<evidence type="ECO:0000313" key="2">
    <source>
        <dbReference type="Proteomes" id="UP000502260"/>
    </source>
</evidence>
<dbReference type="NCBIfam" id="TIGR03464">
    <property type="entry name" value="HpnC"/>
    <property type="match status" value="1"/>
</dbReference>
<dbReference type="SUPFAM" id="SSF48576">
    <property type="entry name" value="Terpenoid synthases"/>
    <property type="match status" value="1"/>
</dbReference>
<dbReference type="RefSeq" id="WP_173065382.1">
    <property type="nucleotide sequence ID" value="NZ_AP022853.1"/>
</dbReference>
<dbReference type="InterPro" id="IPR033904">
    <property type="entry name" value="Trans_IPPS_HH"/>
</dbReference>
<dbReference type="GO" id="GO:0004311">
    <property type="term" value="F:geranylgeranyl diphosphate synthase activity"/>
    <property type="evidence" value="ECO:0007669"/>
    <property type="project" value="InterPro"/>
</dbReference>